<dbReference type="RefSeq" id="WP_344080848.1">
    <property type="nucleotide sequence ID" value="NZ_BAAALS010000011.1"/>
</dbReference>
<keyword evidence="2" id="KW-1185">Reference proteome</keyword>
<gene>
    <name evidence="1" type="ORF">GCM10009681_26350</name>
</gene>
<protein>
    <recommendedName>
        <fullName evidence="3">FXSXX-COOH protein</fullName>
    </recommendedName>
</protein>
<evidence type="ECO:0000313" key="2">
    <source>
        <dbReference type="Proteomes" id="UP001500655"/>
    </source>
</evidence>
<evidence type="ECO:0008006" key="3">
    <source>
        <dbReference type="Google" id="ProtNLM"/>
    </source>
</evidence>
<organism evidence="1 2">
    <name type="scientific">Luedemannella helvata</name>
    <dbReference type="NCBI Taxonomy" id="349315"/>
    <lineage>
        <taxon>Bacteria</taxon>
        <taxon>Bacillati</taxon>
        <taxon>Actinomycetota</taxon>
        <taxon>Actinomycetes</taxon>
        <taxon>Micromonosporales</taxon>
        <taxon>Micromonosporaceae</taxon>
        <taxon>Luedemannella</taxon>
    </lineage>
</organism>
<reference evidence="1 2" key="1">
    <citation type="journal article" date="2019" name="Int. J. Syst. Evol. Microbiol.">
        <title>The Global Catalogue of Microorganisms (GCM) 10K type strain sequencing project: providing services to taxonomists for standard genome sequencing and annotation.</title>
        <authorList>
            <consortium name="The Broad Institute Genomics Platform"/>
            <consortium name="The Broad Institute Genome Sequencing Center for Infectious Disease"/>
            <person name="Wu L."/>
            <person name="Ma J."/>
        </authorList>
    </citation>
    <scope>NUCLEOTIDE SEQUENCE [LARGE SCALE GENOMIC DNA]</scope>
    <source>
        <strain evidence="1 2">JCM 13249</strain>
    </source>
</reference>
<dbReference type="Proteomes" id="UP001500655">
    <property type="component" value="Unassembled WGS sequence"/>
</dbReference>
<comment type="caution">
    <text evidence="1">The sequence shown here is derived from an EMBL/GenBank/DDBJ whole genome shotgun (WGS) entry which is preliminary data.</text>
</comment>
<dbReference type="EMBL" id="BAAALS010000011">
    <property type="protein sequence ID" value="GAA1753974.1"/>
    <property type="molecule type" value="Genomic_DNA"/>
</dbReference>
<proteinExistence type="predicted"/>
<evidence type="ECO:0000313" key="1">
    <source>
        <dbReference type="EMBL" id="GAA1753974.1"/>
    </source>
</evidence>
<sequence>MSEQFAPVIDDLVVTLNSLNLNEVLAVDGSLLADVVRRLKERACQPEAAVAAFGNAPSPRFT</sequence>
<accession>A0ABN2KE38</accession>
<name>A0ABN2KE38_9ACTN</name>